<dbReference type="HAMAP" id="MF_00480_B">
    <property type="entry name" value="Ribosomal_uS7_B"/>
    <property type="match status" value="1"/>
</dbReference>
<dbReference type="Gene3D" id="3.40.30.10">
    <property type="entry name" value="Glutaredoxin"/>
    <property type="match status" value="1"/>
</dbReference>
<keyword evidence="6" id="KW-0934">Plastid</keyword>
<dbReference type="InterPro" id="IPR005717">
    <property type="entry name" value="Ribosomal_uS7_bac/org-type"/>
</dbReference>
<keyword evidence="14" id="KW-0676">Redox-active center</keyword>
<protein>
    <recommendedName>
        <fullName evidence="16">Ribosomal protein S7</fullName>
    </recommendedName>
</protein>
<reference evidence="18 19" key="1">
    <citation type="submission" date="2024-01" db="EMBL/GenBank/DDBJ databases">
        <authorList>
            <person name="Waweru B."/>
        </authorList>
    </citation>
    <scope>NUCLEOTIDE SEQUENCE [LARGE SCALE GENOMIC DNA]</scope>
</reference>
<evidence type="ECO:0000256" key="5">
    <source>
        <dbReference type="ARBA" id="ARBA00022448"/>
    </source>
</evidence>
<evidence type="ECO:0000256" key="16">
    <source>
        <dbReference type="RuleBase" id="RU003620"/>
    </source>
</evidence>
<dbReference type="GO" id="GO:0019843">
    <property type="term" value="F:rRNA binding"/>
    <property type="evidence" value="ECO:0007669"/>
    <property type="project" value="UniProtKB-KW"/>
</dbReference>
<keyword evidence="5" id="KW-0813">Transport</keyword>
<keyword evidence="10 15" id="KW-0689">Ribosomal protein</keyword>
<name>A0AAV1R8W8_9ROSI</name>
<dbReference type="GO" id="GO:0006412">
    <property type="term" value="P:translation"/>
    <property type="evidence" value="ECO:0007669"/>
    <property type="project" value="InterPro"/>
</dbReference>
<dbReference type="FunFam" id="1.10.455.10:FF:000001">
    <property type="entry name" value="30S ribosomal protein S7"/>
    <property type="match status" value="1"/>
</dbReference>
<comment type="function">
    <text evidence="1">One of the primary rRNA binding proteins, it binds directly to 16S rRNA where it nucleates assembly of the head domain of the 30S subunit.</text>
</comment>
<dbReference type="CDD" id="cd02947">
    <property type="entry name" value="TRX_family"/>
    <property type="match status" value="1"/>
</dbReference>
<gene>
    <name evidence="18" type="ORF">DCAF_LOCUS7655</name>
</gene>
<keyword evidence="7 16" id="KW-0699">rRNA-binding</keyword>
<evidence type="ECO:0000256" key="9">
    <source>
        <dbReference type="ARBA" id="ARBA00022946"/>
    </source>
</evidence>
<dbReference type="Pfam" id="PF00177">
    <property type="entry name" value="Ribosomal_S7"/>
    <property type="match status" value="1"/>
</dbReference>
<dbReference type="NCBIfam" id="TIGR01068">
    <property type="entry name" value="thioredoxin"/>
    <property type="match status" value="1"/>
</dbReference>
<evidence type="ECO:0000256" key="11">
    <source>
        <dbReference type="ARBA" id="ARBA00022982"/>
    </source>
</evidence>
<comment type="subunit">
    <text evidence="4">Part of the 30S ribosomal subunit.</text>
</comment>
<dbReference type="InterPro" id="IPR005746">
    <property type="entry name" value="Thioredoxin"/>
</dbReference>
<organism evidence="18 19">
    <name type="scientific">Dovyalis caffra</name>
    <dbReference type="NCBI Taxonomy" id="77055"/>
    <lineage>
        <taxon>Eukaryota</taxon>
        <taxon>Viridiplantae</taxon>
        <taxon>Streptophyta</taxon>
        <taxon>Embryophyta</taxon>
        <taxon>Tracheophyta</taxon>
        <taxon>Spermatophyta</taxon>
        <taxon>Magnoliopsida</taxon>
        <taxon>eudicotyledons</taxon>
        <taxon>Gunneridae</taxon>
        <taxon>Pentapetalae</taxon>
        <taxon>rosids</taxon>
        <taxon>fabids</taxon>
        <taxon>Malpighiales</taxon>
        <taxon>Salicaceae</taxon>
        <taxon>Flacourtieae</taxon>
        <taxon>Dovyalis</taxon>
    </lineage>
</organism>
<dbReference type="FunFam" id="3.40.30.10:FF:000001">
    <property type="entry name" value="Thioredoxin"/>
    <property type="match status" value="1"/>
</dbReference>
<evidence type="ECO:0000256" key="14">
    <source>
        <dbReference type="ARBA" id="ARBA00023284"/>
    </source>
</evidence>
<evidence type="ECO:0000256" key="15">
    <source>
        <dbReference type="RuleBase" id="RU003619"/>
    </source>
</evidence>
<feature type="domain" description="Thioredoxin" evidence="17">
    <location>
        <begin position="203"/>
        <end position="340"/>
    </location>
</feature>
<evidence type="ECO:0000256" key="6">
    <source>
        <dbReference type="ARBA" id="ARBA00022640"/>
    </source>
</evidence>
<comment type="caution">
    <text evidence="18">The sequence shown here is derived from an EMBL/GenBank/DDBJ whole genome shotgun (WGS) entry which is preliminary data.</text>
</comment>
<evidence type="ECO:0000256" key="10">
    <source>
        <dbReference type="ARBA" id="ARBA00022980"/>
    </source>
</evidence>
<dbReference type="AlphaFoldDB" id="A0AAV1R8W8"/>
<dbReference type="SUPFAM" id="SSF47973">
    <property type="entry name" value="Ribosomal protein S7"/>
    <property type="match status" value="1"/>
</dbReference>
<dbReference type="SUPFAM" id="SSF52833">
    <property type="entry name" value="Thioredoxin-like"/>
    <property type="match status" value="1"/>
</dbReference>
<evidence type="ECO:0000259" key="17">
    <source>
        <dbReference type="PROSITE" id="PS51352"/>
    </source>
</evidence>
<dbReference type="CDD" id="cd14871">
    <property type="entry name" value="uS7_Chloroplast"/>
    <property type="match status" value="1"/>
</dbReference>
<keyword evidence="19" id="KW-1185">Reference proteome</keyword>
<dbReference type="InterPro" id="IPR000235">
    <property type="entry name" value="Ribosomal_uS7"/>
</dbReference>
<dbReference type="GO" id="GO:0003735">
    <property type="term" value="F:structural constituent of ribosome"/>
    <property type="evidence" value="ECO:0007669"/>
    <property type="project" value="InterPro"/>
</dbReference>
<dbReference type="PROSITE" id="PS00052">
    <property type="entry name" value="RIBOSOMAL_S7"/>
    <property type="match status" value="1"/>
</dbReference>
<dbReference type="EMBL" id="CAWUPB010000913">
    <property type="protein sequence ID" value="CAK7329888.1"/>
    <property type="molecule type" value="Genomic_DNA"/>
</dbReference>
<dbReference type="InterPro" id="IPR020606">
    <property type="entry name" value="Ribosomal_uS7_CS"/>
</dbReference>
<keyword evidence="9" id="KW-0809">Transit peptide</keyword>
<evidence type="ECO:0000256" key="3">
    <source>
        <dbReference type="ARBA" id="ARBA00007151"/>
    </source>
</evidence>
<dbReference type="Pfam" id="PF00085">
    <property type="entry name" value="Thioredoxin"/>
    <property type="match status" value="1"/>
</dbReference>
<evidence type="ECO:0000256" key="2">
    <source>
        <dbReference type="ARBA" id="ARBA00004474"/>
    </source>
</evidence>
<comment type="subcellular location">
    <subcellularLocation>
        <location evidence="2">Plastid</location>
    </subcellularLocation>
</comment>
<dbReference type="InterPro" id="IPR023798">
    <property type="entry name" value="Ribosomal_uS7_dom"/>
</dbReference>
<dbReference type="InterPro" id="IPR017937">
    <property type="entry name" value="Thioredoxin_CS"/>
</dbReference>
<accession>A0AAV1R8W8</accession>
<keyword evidence="8 16" id="KW-0694">RNA-binding</keyword>
<dbReference type="PANTHER" id="PTHR11205">
    <property type="entry name" value="RIBOSOMAL PROTEIN S7"/>
    <property type="match status" value="1"/>
</dbReference>
<dbReference type="Proteomes" id="UP001314170">
    <property type="component" value="Unassembled WGS sequence"/>
</dbReference>
<keyword evidence="12" id="KW-1015">Disulfide bond</keyword>
<evidence type="ECO:0000313" key="18">
    <source>
        <dbReference type="EMBL" id="CAK7329888.1"/>
    </source>
</evidence>
<dbReference type="PROSITE" id="PS00194">
    <property type="entry name" value="THIOREDOXIN_1"/>
    <property type="match status" value="1"/>
</dbReference>
<dbReference type="GO" id="GO:0009536">
    <property type="term" value="C:plastid"/>
    <property type="evidence" value="ECO:0007669"/>
    <property type="project" value="UniProtKB-SubCell"/>
</dbReference>
<dbReference type="InterPro" id="IPR036823">
    <property type="entry name" value="Ribosomal_uS7_dom_sf"/>
</dbReference>
<keyword evidence="13 15" id="KW-0687">Ribonucleoprotein</keyword>
<dbReference type="Gene3D" id="1.10.455.10">
    <property type="entry name" value="Ribosomal protein S7 domain"/>
    <property type="match status" value="1"/>
</dbReference>
<evidence type="ECO:0000256" key="7">
    <source>
        <dbReference type="ARBA" id="ARBA00022730"/>
    </source>
</evidence>
<sequence length="340" mass="37655">MASSAISLCSPSLTSSRAAVLHQSQQLNPNRLSFPINSNTVKRAPNLAVQHAPLPLKVLCGRGNRGATTKKSPTSDPVYQNRLVNMFVNRILKRGKKSLAYQIIYRALKKIQQKTESNPLAVLRAAVQGVTPDVSVKSRRVGGSTHQVPVEVGTLQGKALAIRWLLEASRKRQGRSMVLKLSSEVMDAAKGNGEAIRKKETTHKMAEANRAFVVYGEDLMLAPQTYCVLDKLCWPTTVTQASWEKSILKSDIPVLVEFYASWCGPCRMVHRVIDEIATEYDGKLKCFVLNTDSDLQIAEDYEIKAVPVVLLFKNGEKQEAVVGTMPKEFYIAAIERVMQS</sequence>
<dbReference type="GO" id="GO:0015935">
    <property type="term" value="C:small ribosomal subunit"/>
    <property type="evidence" value="ECO:0007669"/>
    <property type="project" value="InterPro"/>
</dbReference>
<dbReference type="InterPro" id="IPR013766">
    <property type="entry name" value="Thioredoxin_domain"/>
</dbReference>
<evidence type="ECO:0000256" key="1">
    <source>
        <dbReference type="ARBA" id="ARBA00002046"/>
    </source>
</evidence>
<dbReference type="GO" id="GO:0015035">
    <property type="term" value="F:protein-disulfide reductase activity"/>
    <property type="evidence" value="ECO:0007669"/>
    <property type="project" value="InterPro"/>
</dbReference>
<dbReference type="InterPro" id="IPR036249">
    <property type="entry name" value="Thioredoxin-like_sf"/>
</dbReference>
<dbReference type="PROSITE" id="PS51352">
    <property type="entry name" value="THIOREDOXIN_2"/>
    <property type="match status" value="1"/>
</dbReference>
<proteinExistence type="inferred from homology"/>
<evidence type="ECO:0000256" key="12">
    <source>
        <dbReference type="ARBA" id="ARBA00023157"/>
    </source>
</evidence>
<dbReference type="NCBIfam" id="TIGR01029">
    <property type="entry name" value="rpsG_bact"/>
    <property type="match status" value="1"/>
</dbReference>
<evidence type="ECO:0000256" key="13">
    <source>
        <dbReference type="ARBA" id="ARBA00023274"/>
    </source>
</evidence>
<evidence type="ECO:0000313" key="19">
    <source>
        <dbReference type="Proteomes" id="UP001314170"/>
    </source>
</evidence>
<comment type="similarity">
    <text evidence="3 15">Belongs to the universal ribosomal protein uS7 family.</text>
</comment>
<dbReference type="PRINTS" id="PR00421">
    <property type="entry name" value="THIOREDOXIN"/>
</dbReference>
<evidence type="ECO:0000256" key="4">
    <source>
        <dbReference type="ARBA" id="ARBA00011458"/>
    </source>
</evidence>
<keyword evidence="11" id="KW-0249">Electron transport</keyword>
<evidence type="ECO:0000256" key="8">
    <source>
        <dbReference type="ARBA" id="ARBA00022884"/>
    </source>
</evidence>